<comment type="subcellular location">
    <subcellularLocation>
        <location evidence="1">Nucleus</location>
    </subcellularLocation>
</comment>
<dbReference type="GO" id="GO:0032922">
    <property type="term" value="P:circadian regulation of gene expression"/>
    <property type="evidence" value="ECO:0007669"/>
    <property type="project" value="TreeGrafter"/>
</dbReference>
<gene>
    <name evidence="8" type="ORF">O3P69_004200</name>
</gene>
<dbReference type="EMBL" id="JARAKH010000012">
    <property type="protein sequence ID" value="KAK8398929.1"/>
    <property type="molecule type" value="Genomic_DNA"/>
</dbReference>
<dbReference type="Proteomes" id="UP001487740">
    <property type="component" value="Unassembled WGS sequence"/>
</dbReference>
<dbReference type="GO" id="GO:0000122">
    <property type="term" value="P:negative regulation of transcription by RNA polymerase II"/>
    <property type="evidence" value="ECO:0007669"/>
    <property type="project" value="InterPro"/>
</dbReference>
<proteinExistence type="predicted"/>
<keyword evidence="2" id="KW-0678">Repressor</keyword>
<protein>
    <recommendedName>
        <fullName evidence="10">BHLH domain-containing protein</fullName>
    </recommendedName>
</protein>
<keyword evidence="5" id="KW-0539">Nucleus</keyword>
<comment type="caution">
    <text evidence="8">The sequence shown here is derived from an EMBL/GenBank/DDBJ whole genome shotgun (WGS) entry which is preliminary data.</text>
</comment>
<dbReference type="InterPro" id="IPR026052">
    <property type="entry name" value="DNA-bd_prot-inh"/>
</dbReference>
<sequence length="302" mass="33339">MKAQRCSSPLQAVVGVLEGKAGKPSTRAEATQVLMYLDRLQQLVPHCPKDRPVPRLELIQAVIDYICDLQDQLAEAPALLPETDTLQDSVFEDEPPENSPTAAGHAVWLLPALPCQWKPAALLLTCGRDHMSQWLLSDVTAYWHRSLRCRPDHDLNVATAAPHIHRSLLLFLLLLLLLLLLSSSMWRRHSTDSAPPASPPQVLTAPPSHGPPTTRHFQSIHSRPRPLQASVPFKPRSRHCTPLYLASTQLHHALLTLTTKDLLPTHLHILLEATSSPGAPETRPPSPHVNTLLLAQSSLPDD</sequence>
<evidence type="ECO:0000256" key="7">
    <source>
        <dbReference type="SAM" id="Phobius"/>
    </source>
</evidence>
<keyword evidence="7" id="KW-1133">Transmembrane helix</keyword>
<dbReference type="GO" id="GO:0005737">
    <property type="term" value="C:cytoplasm"/>
    <property type="evidence" value="ECO:0007669"/>
    <property type="project" value="InterPro"/>
</dbReference>
<evidence type="ECO:0000256" key="3">
    <source>
        <dbReference type="ARBA" id="ARBA00023015"/>
    </source>
</evidence>
<dbReference type="GO" id="GO:0005634">
    <property type="term" value="C:nucleus"/>
    <property type="evidence" value="ECO:0007669"/>
    <property type="project" value="UniProtKB-SubCell"/>
</dbReference>
<feature type="region of interest" description="Disordered" evidence="6">
    <location>
        <begin position="190"/>
        <end position="232"/>
    </location>
</feature>
<dbReference type="PANTHER" id="PTHR11723:SF17">
    <property type="entry name" value="PROTEIN EXTRA-MACROCHAETAE"/>
    <property type="match status" value="1"/>
</dbReference>
<dbReference type="PANTHER" id="PTHR11723">
    <property type="entry name" value="DNA-BINDING PROTEIN INHIBITOR"/>
    <property type="match status" value="1"/>
</dbReference>
<dbReference type="CDD" id="cd19695">
    <property type="entry name" value="bHLH_dnHLH_EMC_like"/>
    <property type="match status" value="1"/>
</dbReference>
<dbReference type="AlphaFoldDB" id="A0AAW0UFK8"/>
<evidence type="ECO:0000313" key="8">
    <source>
        <dbReference type="EMBL" id="KAK8398929.1"/>
    </source>
</evidence>
<dbReference type="GO" id="GO:0046983">
    <property type="term" value="F:protein dimerization activity"/>
    <property type="evidence" value="ECO:0007669"/>
    <property type="project" value="InterPro"/>
</dbReference>
<evidence type="ECO:0008006" key="10">
    <source>
        <dbReference type="Google" id="ProtNLM"/>
    </source>
</evidence>
<feature type="transmembrane region" description="Helical" evidence="7">
    <location>
        <begin position="168"/>
        <end position="186"/>
    </location>
</feature>
<organism evidence="8 9">
    <name type="scientific">Scylla paramamosain</name>
    <name type="common">Mud crab</name>
    <dbReference type="NCBI Taxonomy" id="85552"/>
    <lineage>
        <taxon>Eukaryota</taxon>
        <taxon>Metazoa</taxon>
        <taxon>Ecdysozoa</taxon>
        <taxon>Arthropoda</taxon>
        <taxon>Crustacea</taxon>
        <taxon>Multicrustacea</taxon>
        <taxon>Malacostraca</taxon>
        <taxon>Eumalacostraca</taxon>
        <taxon>Eucarida</taxon>
        <taxon>Decapoda</taxon>
        <taxon>Pleocyemata</taxon>
        <taxon>Brachyura</taxon>
        <taxon>Eubrachyura</taxon>
        <taxon>Portunoidea</taxon>
        <taxon>Portunidae</taxon>
        <taxon>Portuninae</taxon>
        <taxon>Scylla</taxon>
    </lineage>
</organism>
<accession>A0AAW0UFK8</accession>
<dbReference type="GO" id="GO:0030154">
    <property type="term" value="P:cell differentiation"/>
    <property type="evidence" value="ECO:0007669"/>
    <property type="project" value="TreeGrafter"/>
</dbReference>
<evidence type="ECO:0000313" key="9">
    <source>
        <dbReference type="Proteomes" id="UP001487740"/>
    </source>
</evidence>
<keyword evidence="4" id="KW-0804">Transcription</keyword>
<dbReference type="Gene3D" id="4.10.280.10">
    <property type="entry name" value="Helix-loop-helix DNA-binding domain"/>
    <property type="match status" value="1"/>
</dbReference>
<evidence type="ECO:0000256" key="6">
    <source>
        <dbReference type="SAM" id="MobiDB-lite"/>
    </source>
</evidence>
<evidence type="ECO:0000256" key="4">
    <source>
        <dbReference type="ARBA" id="ARBA00023163"/>
    </source>
</evidence>
<keyword evidence="9" id="KW-1185">Reference proteome</keyword>
<evidence type="ECO:0000256" key="1">
    <source>
        <dbReference type="ARBA" id="ARBA00004123"/>
    </source>
</evidence>
<evidence type="ECO:0000256" key="2">
    <source>
        <dbReference type="ARBA" id="ARBA00022491"/>
    </source>
</evidence>
<dbReference type="SUPFAM" id="SSF47459">
    <property type="entry name" value="HLH, helix-loop-helix DNA-binding domain"/>
    <property type="match status" value="1"/>
</dbReference>
<keyword evidence="7" id="KW-0472">Membrane</keyword>
<evidence type="ECO:0000256" key="5">
    <source>
        <dbReference type="ARBA" id="ARBA00023242"/>
    </source>
</evidence>
<name>A0AAW0UFK8_SCYPA</name>
<reference evidence="8 9" key="1">
    <citation type="submission" date="2023-03" db="EMBL/GenBank/DDBJ databases">
        <title>High-quality genome of Scylla paramamosain provides insights in environmental adaptation.</title>
        <authorList>
            <person name="Zhang L."/>
        </authorList>
    </citation>
    <scope>NUCLEOTIDE SEQUENCE [LARGE SCALE GENOMIC DNA]</scope>
    <source>
        <strain evidence="8">LZ_2023a</strain>
        <tissue evidence="8">Muscle</tissue>
    </source>
</reference>
<dbReference type="InterPro" id="IPR036638">
    <property type="entry name" value="HLH_DNA-bd_sf"/>
</dbReference>
<keyword evidence="3" id="KW-0805">Transcription regulation</keyword>
<keyword evidence="7" id="KW-0812">Transmembrane</keyword>